<accession>A0ABP5Z2Z1</accession>
<evidence type="ECO:0000313" key="1">
    <source>
        <dbReference type="EMBL" id="GAA2489524.1"/>
    </source>
</evidence>
<dbReference type="SUPFAM" id="SSF56112">
    <property type="entry name" value="Protein kinase-like (PK-like)"/>
    <property type="match status" value="1"/>
</dbReference>
<comment type="caution">
    <text evidence="1">The sequence shown here is derived from an EMBL/GenBank/DDBJ whole genome shotgun (WGS) entry which is preliminary data.</text>
</comment>
<proteinExistence type="predicted"/>
<name>A0ABP5Z2Z1_9ACTN</name>
<protein>
    <recommendedName>
        <fullName evidence="3">Protein kinase domain-containing protein</fullName>
    </recommendedName>
</protein>
<sequence>MTQPVPRPALVDNSRLVHGRAEAEALVGNPARWEPLTGGSGVEIWRIAGPQDVRMFKLGVGACSARVAREAAVRALLEGLVPASSRLPAQGWHGRGEDSAWLTVPWLNGPTMWQVFAPVRRRGERTDDALAAAVLTCISVAAVHQANWVHGNIQPHHIILGPGGARLVDWASAWSPAENLPPMDMAGSPVHLSSSEMLARSNRRPVYPTAADEVWTLAASIWWAASGRWPRDYRALAIDPSVFTETELAKVLVRYGAPLAPLAHWPELEAVLRYVLEAPAESRPTALDLAQHLCALRV</sequence>
<evidence type="ECO:0008006" key="3">
    <source>
        <dbReference type="Google" id="ProtNLM"/>
    </source>
</evidence>
<gene>
    <name evidence="1" type="ORF">GCM10010422_39870</name>
</gene>
<evidence type="ECO:0000313" key="2">
    <source>
        <dbReference type="Proteomes" id="UP001501721"/>
    </source>
</evidence>
<dbReference type="Gene3D" id="1.10.510.10">
    <property type="entry name" value="Transferase(Phosphotransferase) domain 1"/>
    <property type="match status" value="1"/>
</dbReference>
<dbReference type="InterPro" id="IPR011009">
    <property type="entry name" value="Kinase-like_dom_sf"/>
</dbReference>
<organism evidence="1 2">
    <name type="scientific">Streptomyces graminearus</name>
    <dbReference type="NCBI Taxonomy" id="284030"/>
    <lineage>
        <taxon>Bacteria</taxon>
        <taxon>Bacillati</taxon>
        <taxon>Actinomycetota</taxon>
        <taxon>Actinomycetes</taxon>
        <taxon>Kitasatosporales</taxon>
        <taxon>Streptomycetaceae</taxon>
        <taxon>Streptomyces</taxon>
    </lineage>
</organism>
<dbReference type="Proteomes" id="UP001501721">
    <property type="component" value="Unassembled WGS sequence"/>
</dbReference>
<reference evidence="2" key="1">
    <citation type="journal article" date="2019" name="Int. J. Syst. Evol. Microbiol.">
        <title>The Global Catalogue of Microorganisms (GCM) 10K type strain sequencing project: providing services to taxonomists for standard genome sequencing and annotation.</title>
        <authorList>
            <consortium name="The Broad Institute Genomics Platform"/>
            <consortium name="The Broad Institute Genome Sequencing Center for Infectious Disease"/>
            <person name="Wu L."/>
            <person name="Ma J."/>
        </authorList>
    </citation>
    <scope>NUCLEOTIDE SEQUENCE [LARGE SCALE GENOMIC DNA]</scope>
    <source>
        <strain evidence="2">JCM 6923</strain>
    </source>
</reference>
<dbReference type="EMBL" id="BAAATL010000016">
    <property type="protein sequence ID" value="GAA2489524.1"/>
    <property type="molecule type" value="Genomic_DNA"/>
</dbReference>
<keyword evidence="2" id="KW-1185">Reference proteome</keyword>
<dbReference type="RefSeq" id="WP_346075450.1">
    <property type="nucleotide sequence ID" value="NZ_BAAATL010000016.1"/>
</dbReference>